<dbReference type="InterPro" id="IPR006447">
    <property type="entry name" value="Myb_dom_plants"/>
</dbReference>
<dbReference type="Gene3D" id="1.10.10.60">
    <property type="entry name" value="Homeodomain-like"/>
    <property type="match status" value="1"/>
</dbReference>
<feature type="compositionally biased region" description="Basic and acidic residues" evidence="6">
    <location>
        <begin position="158"/>
        <end position="178"/>
    </location>
</feature>
<keyword evidence="3" id="KW-0238">DNA-binding</keyword>
<comment type="caution">
    <text evidence="8">The sequence shown here is derived from an EMBL/GenBank/DDBJ whole genome shotgun (WGS) entry which is preliminary data.</text>
</comment>
<comment type="subcellular location">
    <subcellularLocation>
        <location evidence="1">Nucleus</location>
    </subcellularLocation>
</comment>
<dbReference type="InterPro" id="IPR044787">
    <property type="entry name" value="HHO5-like"/>
</dbReference>
<dbReference type="Proteomes" id="UP000077202">
    <property type="component" value="Unassembled WGS sequence"/>
</dbReference>
<sequence>MNIAGECLAVRSLSFVHEIVQESLDTSVGPSLHEVMGSPADLTLGCRPQSSGNEFKAVSTSGDQIERVRKLDEYLKALEDERHKIEAFKRELPHCMQLLDYAIEVSKDRLVDSPRSSSGGGHAVDSYGEVETSTLGSFGKHVVEEFLKKSWEAPKREIEEVEKVSKRSDEGRDADHRPSWMAEAQLWSQPSTRSDAWKEKESSTEDSTRRQRDTTEQSTVTSPANLFNTHKRTGGAFLPFIKEKPVATVASRVKVLSGADLALSSVESRPASRIALGPVESEAGSLDVSTTRTRDVGMEVVQAKDNGRKLNGSGSGGNHSGGTGSTSSGGGGGGSGQAQRKARRCWSPELHRRFVSALQQLGGSQIATPKQIRELMKVDGLTNDEVKSHLQKYRLHTRRPSPAPQAPQQQAPQLVVLGGIWVPPEYTSGGMYHDPSSSVSQQGHFCQASLSQEIYSQLNPSAQIQLHRSQSHSSPQGPLQSTSQLSSGARQTSAEMYREDSPGEDGKSESSSWKGEDDSRGRSEKESDREVGSGGRDDDEDDTDVEDEGRESGMRLKLEMAFTRSHTEKKFFPSIGVENNPTMIAGCRITGAASSLQLRGKSDMAAFSFAEVFIGINHEAARVADDSSLKSTLSSIPACLSTTSRDWVQYYHCTAITRSILMTDTSLRNGYRDLRQLLSFMSAALMQTALDLHGTFYTSVEGVCRHDFGLLMFIHRFI</sequence>
<dbReference type="InterPro" id="IPR009057">
    <property type="entry name" value="Homeodomain-like_sf"/>
</dbReference>
<organism evidence="8 9">
    <name type="scientific">Marchantia polymorpha subsp. ruderalis</name>
    <dbReference type="NCBI Taxonomy" id="1480154"/>
    <lineage>
        <taxon>Eukaryota</taxon>
        <taxon>Viridiplantae</taxon>
        <taxon>Streptophyta</taxon>
        <taxon>Embryophyta</taxon>
        <taxon>Marchantiophyta</taxon>
        <taxon>Marchantiopsida</taxon>
        <taxon>Marchantiidae</taxon>
        <taxon>Marchantiales</taxon>
        <taxon>Marchantiaceae</taxon>
        <taxon>Marchantia</taxon>
    </lineage>
</organism>
<name>A0A176VPZ5_MARPO</name>
<dbReference type="PANTHER" id="PTHR31003:SF19">
    <property type="entry name" value="MYB FAMILY TRANSCRIPTION FACTOR EFM"/>
    <property type="match status" value="1"/>
</dbReference>
<gene>
    <name evidence="8" type="ORF">AXG93_2717s1100</name>
</gene>
<dbReference type="InterPro" id="IPR001005">
    <property type="entry name" value="SANT/Myb"/>
</dbReference>
<dbReference type="NCBIfam" id="TIGR01557">
    <property type="entry name" value="myb_SHAQKYF"/>
    <property type="match status" value="1"/>
</dbReference>
<feature type="region of interest" description="Disordered" evidence="6">
    <location>
        <begin position="158"/>
        <end position="231"/>
    </location>
</feature>
<evidence type="ECO:0000256" key="1">
    <source>
        <dbReference type="ARBA" id="ARBA00004123"/>
    </source>
</evidence>
<dbReference type="InterPro" id="IPR017930">
    <property type="entry name" value="Myb_dom"/>
</dbReference>
<evidence type="ECO:0000256" key="3">
    <source>
        <dbReference type="ARBA" id="ARBA00023125"/>
    </source>
</evidence>
<dbReference type="InterPro" id="IPR058673">
    <property type="entry name" value="HHO5-like_N"/>
</dbReference>
<evidence type="ECO:0000256" key="2">
    <source>
        <dbReference type="ARBA" id="ARBA00023015"/>
    </source>
</evidence>
<feature type="compositionally biased region" description="Basic and acidic residues" evidence="6">
    <location>
        <begin position="195"/>
        <end position="215"/>
    </location>
</feature>
<feature type="compositionally biased region" description="Polar residues" evidence="6">
    <location>
        <begin position="461"/>
        <end position="494"/>
    </location>
</feature>
<evidence type="ECO:0000313" key="8">
    <source>
        <dbReference type="EMBL" id="OAE22980.1"/>
    </source>
</evidence>
<dbReference type="Pfam" id="PF00249">
    <property type="entry name" value="Myb_DNA-binding"/>
    <property type="match status" value="1"/>
</dbReference>
<keyword evidence="2" id="KW-0805">Transcription regulation</keyword>
<dbReference type="SUPFAM" id="SSF46689">
    <property type="entry name" value="Homeodomain-like"/>
    <property type="match status" value="1"/>
</dbReference>
<dbReference type="GO" id="GO:0005634">
    <property type="term" value="C:nucleus"/>
    <property type="evidence" value="ECO:0007669"/>
    <property type="project" value="UniProtKB-SubCell"/>
</dbReference>
<protein>
    <recommendedName>
        <fullName evidence="7">HTH myb-type domain-containing protein</fullName>
    </recommendedName>
</protein>
<evidence type="ECO:0000256" key="4">
    <source>
        <dbReference type="ARBA" id="ARBA00023163"/>
    </source>
</evidence>
<feature type="compositionally biased region" description="Gly residues" evidence="6">
    <location>
        <begin position="313"/>
        <end position="336"/>
    </location>
</feature>
<dbReference type="EMBL" id="LVLJ01002982">
    <property type="protein sequence ID" value="OAE22980.1"/>
    <property type="molecule type" value="Genomic_DNA"/>
</dbReference>
<keyword evidence="5" id="KW-0539">Nucleus</keyword>
<dbReference type="PROSITE" id="PS51294">
    <property type="entry name" value="HTH_MYB"/>
    <property type="match status" value="1"/>
</dbReference>
<feature type="compositionally biased region" description="Acidic residues" evidence="6">
    <location>
        <begin position="537"/>
        <end position="549"/>
    </location>
</feature>
<dbReference type="GO" id="GO:0003700">
    <property type="term" value="F:DNA-binding transcription factor activity"/>
    <property type="evidence" value="ECO:0007669"/>
    <property type="project" value="InterPro"/>
</dbReference>
<feature type="compositionally biased region" description="Polar residues" evidence="6">
    <location>
        <begin position="216"/>
        <end position="228"/>
    </location>
</feature>
<feature type="compositionally biased region" description="Basic and acidic residues" evidence="6">
    <location>
        <begin position="496"/>
        <end position="531"/>
    </location>
</feature>
<dbReference type="AlphaFoldDB" id="A0A176VPZ5"/>
<feature type="domain" description="HTH myb-type" evidence="7">
    <location>
        <begin position="338"/>
        <end position="398"/>
    </location>
</feature>
<evidence type="ECO:0000259" key="7">
    <source>
        <dbReference type="PROSITE" id="PS51294"/>
    </source>
</evidence>
<evidence type="ECO:0000256" key="5">
    <source>
        <dbReference type="ARBA" id="ARBA00023242"/>
    </source>
</evidence>
<dbReference type="FunFam" id="1.10.10.60:FF:000002">
    <property type="entry name" value="Myb family transcription factor"/>
    <property type="match status" value="1"/>
</dbReference>
<keyword evidence="9" id="KW-1185">Reference proteome</keyword>
<feature type="region of interest" description="Disordered" evidence="6">
    <location>
        <begin position="302"/>
        <end position="344"/>
    </location>
</feature>
<accession>A0A176VPZ5</accession>
<evidence type="ECO:0000313" key="9">
    <source>
        <dbReference type="Proteomes" id="UP000077202"/>
    </source>
</evidence>
<reference evidence="8" key="1">
    <citation type="submission" date="2016-03" db="EMBL/GenBank/DDBJ databases">
        <title>Mechanisms controlling the formation of the plant cell surface in tip-growing cells are functionally conserved among land plants.</title>
        <authorList>
            <person name="Honkanen S."/>
            <person name="Jones V.A."/>
            <person name="Morieri G."/>
            <person name="Champion C."/>
            <person name="Hetherington A.J."/>
            <person name="Kelly S."/>
            <person name="Saint-Marcoux D."/>
            <person name="Proust H."/>
            <person name="Prescott H."/>
            <person name="Dolan L."/>
        </authorList>
    </citation>
    <scope>NUCLEOTIDE SEQUENCE [LARGE SCALE GENOMIC DNA]</scope>
    <source>
        <tissue evidence="8">Whole gametophyte</tissue>
    </source>
</reference>
<keyword evidence="4" id="KW-0804">Transcription</keyword>
<evidence type="ECO:0000256" key="6">
    <source>
        <dbReference type="SAM" id="MobiDB-lite"/>
    </source>
</evidence>
<dbReference type="Pfam" id="PF26575">
    <property type="entry name" value="HHO5_N"/>
    <property type="match status" value="1"/>
</dbReference>
<dbReference type="PANTHER" id="PTHR31003">
    <property type="entry name" value="MYB FAMILY TRANSCRIPTION FACTOR"/>
    <property type="match status" value="1"/>
</dbReference>
<proteinExistence type="predicted"/>
<feature type="region of interest" description="Disordered" evidence="6">
    <location>
        <begin position="461"/>
        <end position="556"/>
    </location>
</feature>
<dbReference type="GO" id="GO:0003677">
    <property type="term" value="F:DNA binding"/>
    <property type="evidence" value="ECO:0007669"/>
    <property type="project" value="UniProtKB-KW"/>
</dbReference>